<dbReference type="EMBL" id="MKGL01000962">
    <property type="protein sequence ID" value="RNE95056.1"/>
    <property type="molecule type" value="Genomic_DNA"/>
</dbReference>
<evidence type="ECO:0000256" key="1">
    <source>
        <dbReference type="SAM" id="MobiDB-lite"/>
    </source>
</evidence>
<sequence>MGAAGARERTIMGRSELHTLRPRGGTIRARVTVVIAEHPAVLNLAGDTPAGGDPSSSGSFRLCQSRPQLPRTAGSSSSYDASYLLCVLLRNPACCAASR</sequence>
<dbReference type="GeneID" id="40334365"/>
<dbReference type="RefSeq" id="XP_029233107.1">
    <property type="nucleotide sequence ID" value="XM_029387050.1"/>
</dbReference>
<keyword evidence="3" id="KW-1185">Reference proteome</keyword>
<name>A0A3R7KID5_TRYRA</name>
<accession>A0A3R7KID5</accession>
<comment type="caution">
    <text evidence="2">The sequence shown here is derived from an EMBL/GenBank/DDBJ whole genome shotgun (WGS) entry which is preliminary data.</text>
</comment>
<organism evidence="2 3">
    <name type="scientific">Trypanosoma rangeli</name>
    <dbReference type="NCBI Taxonomy" id="5698"/>
    <lineage>
        <taxon>Eukaryota</taxon>
        <taxon>Discoba</taxon>
        <taxon>Euglenozoa</taxon>
        <taxon>Kinetoplastea</taxon>
        <taxon>Metakinetoplastina</taxon>
        <taxon>Trypanosomatida</taxon>
        <taxon>Trypanosomatidae</taxon>
        <taxon>Trypanosoma</taxon>
        <taxon>Herpetosoma</taxon>
    </lineage>
</organism>
<proteinExistence type="predicted"/>
<gene>
    <name evidence="2" type="ORF">TraAM80_10432</name>
</gene>
<dbReference type="Proteomes" id="UP000283634">
    <property type="component" value="Unassembled WGS sequence"/>
</dbReference>
<reference evidence="2 3" key="1">
    <citation type="journal article" date="2018" name="BMC Genomics">
        <title>Genomic comparison of Trypanosoma conorhini and Trypanosoma rangeli to Trypanosoma cruzi strains of high and low virulence.</title>
        <authorList>
            <person name="Bradwell K.R."/>
            <person name="Koparde V.N."/>
            <person name="Matveyev A.V."/>
            <person name="Serrano M.G."/>
            <person name="Alves J.M."/>
            <person name="Parikh H."/>
            <person name="Huang B."/>
            <person name="Lee V."/>
            <person name="Espinosa-Alvarez O."/>
            <person name="Ortiz P.A."/>
            <person name="Costa-Martins A.G."/>
            <person name="Teixeira M.M."/>
            <person name="Buck G.A."/>
        </authorList>
    </citation>
    <scope>NUCLEOTIDE SEQUENCE [LARGE SCALE GENOMIC DNA]</scope>
    <source>
        <strain evidence="2 3">AM80</strain>
    </source>
</reference>
<evidence type="ECO:0000313" key="3">
    <source>
        <dbReference type="Proteomes" id="UP000283634"/>
    </source>
</evidence>
<feature type="region of interest" description="Disordered" evidence="1">
    <location>
        <begin position="44"/>
        <end position="77"/>
    </location>
</feature>
<dbReference type="AlphaFoldDB" id="A0A3R7KID5"/>
<protein>
    <submittedName>
        <fullName evidence="2">Uncharacterized protein</fullName>
    </submittedName>
</protein>
<evidence type="ECO:0000313" key="2">
    <source>
        <dbReference type="EMBL" id="RNE95056.1"/>
    </source>
</evidence>